<keyword evidence="1" id="KW-1133">Transmembrane helix</keyword>
<dbReference type="AlphaFoldDB" id="A0A3P8AKH0"/>
<evidence type="ECO:0000313" key="2">
    <source>
        <dbReference type="EMBL" id="VDO97427.1"/>
    </source>
</evidence>
<evidence type="ECO:0000313" key="3">
    <source>
        <dbReference type="Proteomes" id="UP000269396"/>
    </source>
</evidence>
<dbReference type="Proteomes" id="UP000269396">
    <property type="component" value="Unassembled WGS sequence"/>
</dbReference>
<name>A0A3P8AKH0_9TREM</name>
<keyword evidence="1" id="KW-0472">Membrane</keyword>
<feature type="transmembrane region" description="Helical" evidence="1">
    <location>
        <begin position="162"/>
        <end position="184"/>
    </location>
</feature>
<dbReference type="EMBL" id="UZAL01007051">
    <property type="protein sequence ID" value="VDO97427.1"/>
    <property type="molecule type" value="Genomic_DNA"/>
</dbReference>
<reference evidence="2 3" key="1">
    <citation type="submission" date="2018-11" db="EMBL/GenBank/DDBJ databases">
        <authorList>
            <consortium name="Pathogen Informatics"/>
        </authorList>
    </citation>
    <scope>NUCLEOTIDE SEQUENCE [LARGE SCALE GENOMIC DNA]</scope>
    <source>
        <strain>Denwood</strain>
        <strain evidence="3">Zambia</strain>
    </source>
</reference>
<organism evidence="2 3">
    <name type="scientific">Schistosoma mattheei</name>
    <dbReference type="NCBI Taxonomy" id="31246"/>
    <lineage>
        <taxon>Eukaryota</taxon>
        <taxon>Metazoa</taxon>
        <taxon>Spiralia</taxon>
        <taxon>Lophotrochozoa</taxon>
        <taxon>Platyhelminthes</taxon>
        <taxon>Trematoda</taxon>
        <taxon>Digenea</taxon>
        <taxon>Strigeidida</taxon>
        <taxon>Schistosomatoidea</taxon>
        <taxon>Schistosomatidae</taxon>
        <taxon>Schistosoma</taxon>
    </lineage>
</organism>
<sequence length="190" mass="21153">MKLNEFTGTNNNSVIQSSILNKKQEKTIGNSLDFIQDKKNTNLISNHDQPSNQNVSIYLQEEHNIQAESSNSSNTRNLVTTTNKTNYSESSLPFSACHDDGDGDGDCSIKANSTLNYLYTNKHSINQTVKGNSRNGVTSTIVCEQLNDLSNEKNQLLCGITYFFNALSLFVFFAICNSVVWVAYMHISSM</sequence>
<gene>
    <name evidence="2" type="ORF">SMTD_LOCUS3622</name>
</gene>
<keyword evidence="1" id="KW-0812">Transmembrane</keyword>
<accession>A0A3P8AKH0</accession>
<keyword evidence="3" id="KW-1185">Reference proteome</keyword>
<protein>
    <submittedName>
        <fullName evidence="2">Uncharacterized protein</fullName>
    </submittedName>
</protein>
<proteinExistence type="predicted"/>
<evidence type="ECO:0000256" key="1">
    <source>
        <dbReference type="SAM" id="Phobius"/>
    </source>
</evidence>